<reference evidence="3" key="1">
    <citation type="journal article" date="2019" name="Int. J. Syst. Evol. Microbiol.">
        <title>The Global Catalogue of Microorganisms (GCM) 10K type strain sequencing project: providing services to taxonomists for standard genome sequencing and annotation.</title>
        <authorList>
            <consortium name="The Broad Institute Genomics Platform"/>
            <consortium name="The Broad Institute Genome Sequencing Center for Infectious Disease"/>
            <person name="Wu L."/>
            <person name="Ma J."/>
        </authorList>
    </citation>
    <scope>NUCLEOTIDE SEQUENCE [LARGE SCALE GENOMIC DNA]</scope>
    <source>
        <strain evidence="3">JCM 18303</strain>
    </source>
</reference>
<protein>
    <recommendedName>
        <fullName evidence="1">Cupin type-2 domain-containing protein</fullName>
    </recommendedName>
</protein>
<dbReference type="Gene3D" id="2.60.120.10">
    <property type="entry name" value="Jelly Rolls"/>
    <property type="match status" value="1"/>
</dbReference>
<proteinExistence type="predicted"/>
<evidence type="ECO:0000313" key="2">
    <source>
        <dbReference type="EMBL" id="GAA5168891.1"/>
    </source>
</evidence>
<evidence type="ECO:0000313" key="3">
    <source>
        <dbReference type="Proteomes" id="UP001428817"/>
    </source>
</evidence>
<comment type="caution">
    <text evidence="2">The sequence shown here is derived from an EMBL/GenBank/DDBJ whole genome shotgun (WGS) entry which is preliminary data.</text>
</comment>
<dbReference type="InterPro" id="IPR013096">
    <property type="entry name" value="Cupin_2"/>
</dbReference>
<feature type="domain" description="Cupin type-2" evidence="1">
    <location>
        <begin position="50"/>
        <end position="105"/>
    </location>
</feature>
<dbReference type="InterPro" id="IPR011051">
    <property type="entry name" value="RmlC_Cupin_sf"/>
</dbReference>
<accession>A0ABP9QXW8</accession>
<name>A0ABP9QXW8_9PSEU</name>
<dbReference type="Pfam" id="PF07883">
    <property type="entry name" value="Cupin_2"/>
    <property type="match status" value="1"/>
</dbReference>
<dbReference type="PANTHER" id="PTHR36440:SF1">
    <property type="entry name" value="PUTATIVE (AFU_ORTHOLOGUE AFUA_8G07350)-RELATED"/>
    <property type="match status" value="1"/>
</dbReference>
<dbReference type="Proteomes" id="UP001428817">
    <property type="component" value="Unassembled WGS sequence"/>
</dbReference>
<gene>
    <name evidence="2" type="ORF">GCM10023321_63610</name>
</gene>
<dbReference type="InterPro" id="IPR014710">
    <property type="entry name" value="RmlC-like_jellyroll"/>
</dbReference>
<organism evidence="2 3">
    <name type="scientific">Pseudonocardia eucalypti</name>
    <dbReference type="NCBI Taxonomy" id="648755"/>
    <lineage>
        <taxon>Bacteria</taxon>
        <taxon>Bacillati</taxon>
        <taxon>Actinomycetota</taxon>
        <taxon>Actinomycetes</taxon>
        <taxon>Pseudonocardiales</taxon>
        <taxon>Pseudonocardiaceae</taxon>
        <taxon>Pseudonocardia</taxon>
    </lineage>
</organism>
<sequence length="193" mass="20769">MIVEAPTDPLSAPQPPPVVGRYRSADGRAEVALRSTVWLDGKWWSCLDRTFQAGAGFLVPHSHAHTDEVHFIRDGVVRYVLGGRVRTARAGDVVVVPAGTVHTDPWATKAGPATITSLLSPAGAEWIEFGLRVGRATRRGQLTRNGQPPLPLMMRIVHETGADVLAPGLPAALQRRVAIPALAAIGRLFWKEA</sequence>
<dbReference type="SUPFAM" id="SSF51182">
    <property type="entry name" value="RmlC-like cupins"/>
    <property type="match status" value="1"/>
</dbReference>
<dbReference type="RefSeq" id="WP_185061451.1">
    <property type="nucleotide sequence ID" value="NZ_BAABJP010000041.1"/>
</dbReference>
<keyword evidence="3" id="KW-1185">Reference proteome</keyword>
<dbReference type="InterPro" id="IPR053146">
    <property type="entry name" value="QDO-like"/>
</dbReference>
<evidence type="ECO:0000259" key="1">
    <source>
        <dbReference type="Pfam" id="PF07883"/>
    </source>
</evidence>
<dbReference type="EMBL" id="BAABJP010000041">
    <property type="protein sequence ID" value="GAA5168891.1"/>
    <property type="molecule type" value="Genomic_DNA"/>
</dbReference>
<dbReference type="PANTHER" id="PTHR36440">
    <property type="entry name" value="PUTATIVE (AFU_ORTHOLOGUE AFUA_8G07350)-RELATED"/>
    <property type="match status" value="1"/>
</dbReference>